<name>A0A9N9RH67_9NEOP</name>
<dbReference type="EMBL" id="OU893340">
    <property type="protein sequence ID" value="CAG9796791.1"/>
    <property type="molecule type" value="Genomic_DNA"/>
</dbReference>
<dbReference type="AlphaFoldDB" id="A0A9N9RH67"/>
<protein>
    <recommendedName>
        <fullName evidence="4">Lipoprotein</fullName>
    </recommendedName>
</protein>
<evidence type="ECO:0008006" key="4">
    <source>
        <dbReference type="Google" id="ProtNLM"/>
    </source>
</evidence>
<accession>A0A9N9RH67</accession>
<organism evidence="2 3">
    <name type="scientific">Diatraea saccharalis</name>
    <name type="common">sugarcane borer</name>
    <dbReference type="NCBI Taxonomy" id="40085"/>
    <lineage>
        <taxon>Eukaryota</taxon>
        <taxon>Metazoa</taxon>
        <taxon>Ecdysozoa</taxon>
        <taxon>Arthropoda</taxon>
        <taxon>Hexapoda</taxon>
        <taxon>Insecta</taxon>
        <taxon>Pterygota</taxon>
        <taxon>Neoptera</taxon>
        <taxon>Endopterygota</taxon>
        <taxon>Lepidoptera</taxon>
        <taxon>Glossata</taxon>
        <taxon>Ditrysia</taxon>
        <taxon>Pyraloidea</taxon>
        <taxon>Crambidae</taxon>
        <taxon>Crambinae</taxon>
        <taxon>Diatraea</taxon>
    </lineage>
</organism>
<evidence type="ECO:0000313" key="3">
    <source>
        <dbReference type="Proteomes" id="UP001153714"/>
    </source>
</evidence>
<sequence>MRCVIVFCVLVLLVNCSFGKEDGVYELKGGDLFDLIRGIPPKDGKLKVSKVVEDTGEKHPDGIFFIPEDSLSEVPDELQVKQVSFNWSNKSIGALNFVYANDFYLSFEMNRLSTLVCGELTEEDHVVLVAPVLAPPKAARARVTETAKDFPVLMLLSTNDTQPNIEEPKVEGEPHPIYVQKLEDQKPMHRRRRRFLIQKARKY</sequence>
<keyword evidence="3" id="KW-1185">Reference proteome</keyword>
<dbReference type="OrthoDB" id="7441288at2759"/>
<dbReference type="Proteomes" id="UP001153714">
    <property type="component" value="Chromosome 9"/>
</dbReference>
<keyword evidence="1" id="KW-0732">Signal</keyword>
<reference evidence="2" key="2">
    <citation type="submission" date="2022-10" db="EMBL/GenBank/DDBJ databases">
        <authorList>
            <consortium name="ENA_rothamsted_submissions"/>
            <consortium name="culmorum"/>
            <person name="King R."/>
        </authorList>
    </citation>
    <scope>NUCLEOTIDE SEQUENCE</scope>
</reference>
<feature type="chain" id="PRO_5040303987" description="Lipoprotein" evidence="1">
    <location>
        <begin position="20"/>
        <end position="203"/>
    </location>
</feature>
<feature type="signal peptide" evidence="1">
    <location>
        <begin position="1"/>
        <end position="19"/>
    </location>
</feature>
<reference evidence="2" key="1">
    <citation type="submission" date="2021-12" db="EMBL/GenBank/DDBJ databases">
        <authorList>
            <person name="King R."/>
        </authorList>
    </citation>
    <scope>NUCLEOTIDE SEQUENCE</scope>
</reference>
<gene>
    <name evidence="2" type="ORF">DIATSA_LOCUS13952</name>
</gene>
<evidence type="ECO:0000313" key="2">
    <source>
        <dbReference type="EMBL" id="CAG9796791.1"/>
    </source>
</evidence>
<proteinExistence type="predicted"/>
<evidence type="ECO:0000256" key="1">
    <source>
        <dbReference type="SAM" id="SignalP"/>
    </source>
</evidence>